<dbReference type="GeneID" id="25258262"/>
<dbReference type="RefSeq" id="XP_013239291.1">
    <property type="nucleotide sequence ID" value="XM_013383837.1"/>
</dbReference>
<proteinExistence type="predicted"/>
<dbReference type="AlphaFoldDB" id="A0A098VVM2"/>
<keyword evidence="2" id="KW-1185">Reference proteome</keyword>
<accession>A0A098VVM2</accession>
<dbReference type="OrthoDB" id="5061070at2759"/>
<evidence type="ECO:0000313" key="1">
    <source>
        <dbReference type="EMBL" id="KGG52864.1"/>
    </source>
</evidence>
<organism evidence="1 2">
    <name type="scientific">Mitosporidium daphniae</name>
    <dbReference type="NCBI Taxonomy" id="1485682"/>
    <lineage>
        <taxon>Eukaryota</taxon>
        <taxon>Fungi</taxon>
        <taxon>Fungi incertae sedis</taxon>
        <taxon>Microsporidia</taxon>
        <taxon>Mitosporidium</taxon>
    </lineage>
</organism>
<dbReference type="VEuPathDB" id="MicrosporidiaDB:DI09_12p320"/>
<evidence type="ECO:0000313" key="2">
    <source>
        <dbReference type="Proteomes" id="UP000029725"/>
    </source>
</evidence>
<gene>
    <name evidence="1" type="ORF">DI09_12p320</name>
</gene>
<name>A0A098VVM2_9MICR</name>
<dbReference type="EMBL" id="JMKJ01000033">
    <property type="protein sequence ID" value="KGG52864.1"/>
    <property type="molecule type" value="Genomic_DNA"/>
</dbReference>
<comment type="caution">
    <text evidence="1">The sequence shown here is derived from an EMBL/GenBank/DDBJ whole genome shotgun (WGS) entry which is preliminary data.</text>
</comment>
<protein>
    <submittedName>
        <fullName evidence="1">Uncharacterized protein</fullName>
    </submittedName>
</protein>
<dbReference type="Proteomes" id="UP000029725">
    <property type="component" value="Unassembled WGS sequence"/>
</dbReference>
<reference evidence="1 2" key="1">
    <citation type="submission" date="2014-04" db="EMBL/GenBank/DDBJ databases">
        <title>A new species of microsporidia sheds light on the evolution of extreme parasitism.</title>
        <authorList>
            <person name="Haag K.L."/>
            <person name="James T.Y."/>
            <person name="Larsson R."/>
            <person name="Schaer T.M."/>
            <person name="Refardt D."/>
            <person name="Pombert J.-F."/>
            <person name="Ebert D."/>
        </authorList>
    </citation>
    <scope>NUCLEOTIDE SEQUENCE [LARGE SCALE GENOMIC DNA]</scope>
    <source>
        <strain evidence="1 2">UGP3</strain>
        <tissue evidence="1">Spores</tissue>
    </source>
</reference>
<sequence>MSVSNMDQLVKVINKLQDVFASLSMPNAIELPQIVILQLIKTGADSGISSPGASSTDEWGVFNHIPDKKLFNFDEIRDEIITETDAKTGGNKSKGSAAS</sequence>
<dbReference type="HOGENOM" id="CLU_2320929_0_0_1"/>